<dbReference type="OrthoDB" id="9782395at2"/>
<sequence length="203" mass="22934" precursor="true">MKRNRVIRASIAIIILLLVGAFRVVRSGSYLVVNQPERSDVIVVLAGDHDDHRYWGALALLRAGYGQKMVMDASSDLTYGQTSAERAAAFVRQSAGSNQSQISICTITNDSTVQEAANIRNCLAGLHPAPQSALLVTSDFHTRRALSIVRSRLPQYHWSVAAVNDSTIFGQPWWSNREWAKTALYEWEKLVWWRCFESWRKQI</sequence>
<dbReference type="KEGG" id="gma:AciX8_1506"/>
<dbReference type="InterPro" id="IPR003848">
    <property type="entry name" value="DUF218"/>
</dbReference>
<protein>
    <recommendedName>
        <fullName evidence="1">DUF218 domain-containing protein</fullName>
    </recommendedName>
</protein>
<evidence type="ECO:0000259" key="1">
    <source>
        <dbReference type="Pfam" id="PF02698"/>
    </source>
</evidence>
<dbReference type="STRING" id="682795.AciX8_1506"/>
<dbReference type="Pfam" id="PF02698">
    <property type="entry name" value="DUF218"/>
    <property type="match status" value="1"/>
</dbReference>
<evidence type="ECO:0000313" key="2">
    <source>
        <dbReference type="EMBL" id="AEU35848.1"/>
    </source>
</evidence>
<gene>
    <name evidence="2" type="ordered locus">AciX8_1506</name>
</gene>
<dbReference type="eggNOG" id="COG1434">
    <property type="taxonomic scope" value="Bacteria"/>
</dbReference>
<feature type="domain" description="DUF218" evidence="1">
    <location>
        <begin position="40"/>
        <end position="187"/>
    </location>
</feature>
<dbReference type="RefSeq" id="WP_014264727.1">
    <property type="nucleotide sequence ID" value="NC_016631.1"/>
</dbReference>
<accession>G8P1M3</accession>
<organism evidence="2 3">
    <name type="scientific">Granulicella mallensis (strain ATCC BAA-1857 / DSM 23137 / MP5ACTX8)</name>
    <dbReference type="NCBI Taxonomy" id="682795"/>
    <lineage>
        <taxon>Bacteria</taxon>
        <taxon>Pseudomonadati</taxon>
        <taxon>Acidobacteriota</taxon>
        <taxon>Terriglobia</taxon>
        <taxon>Terriglobales</taxon>
        <taxon>Acidobacteriaceae</taxon>
        <taxon>Granulicella</taxon>
    </lineage>
</organism>
<reference evidence="2 3" key="1">
    <citation type="submission" date="2011-11" db="EMBL/GenBank/DDBJ databases">
        <title>Complete sequence of Granulicella mallensis MP5ACTX8.</title>
        <authorList>
            <consortium name="US DOE Joint Genome Institute"/>
            <person name="Lucas S."/>
            <person name="Copeland A."/>
            <person name="Lapidus A."/>
            <person name="Cheng J.-F."/>
            <person name="Goodwin L."/>
            <person name="Pitluck S."/>
            <person name="Peters L."/>
            <person name="Lu M."/>
            <person name="Detter J.C."/>
            <person name="Han C."/>
            <person name="Tapia R."/>
            <person name="Land M."/>
            <person name="Hauser L."/>
            <person name="Kyrpides N."/>
            <person name="Ivanova N."/>
            <person name="Mikhailova N."/>
            <person name="Pagani I."/>
            <person name="Rawat S."/>
            <person name="Mannisto M."/>
            <person name="Haggblom M."/>
            <person name="Woyke T."/>
        </authorList>
    </citation>
    <scope>NUCLEOTIDE SEQUENCE [LARGE SCALE GENOMIC DNA]</scope>
    <source>
        <strain evidence="3">ATCC BAA-1857 / DSM 23137 / MP5ACTX8</strain>
    </source>
</reference>
<dbReference type="AlphaFoldDB" id="G8P1M3"/>
<keyword evidence="3" id="KW-1185">Reference proteome</keyword>
<dbReference type="CDD" id="cd06259">
    <property type="entry name" value="YdcF-like"/>
    <property type="match status" value="1"/>
</dbReference>
<proteinExistence type="predicted"/>
<dbReference type="Proteomes" id="UP000007113">
    <property type="component" value="Chromosome"/>
</dbReference>
<dbReference type="EMBL" id="CP003130">
    <property type="protein sequence ID" value="AEU35848.1"/>
    <property type="molecule type" value="Genomic_DNA"/>
</dbReference>
<evidence type="ECO:0000313" key="3">
    <source>
        <dbReference type="Proteomes" id="UP000007113"/>
    </source>
</evidence>
<name>G8P1M3_GRAMM</name>
<dbReference type="HOGENOM" id="CLU_1347336_0_0_0"/>